<sequence>MTKVKICGLTREQDIDAVNRILPDYIGFVFAKSRRQIDERRAAELKRRLDPRIKAVGVFVNEKMDKIIRLCHKQVIDMVQLHGDENEDYILKLKEFVPNKIIKAVRVRTRADIERAAGVPCDFLLFDAYSEKIYGGTGKTFDWSLIPSVNRPFFLAGGINPENAVHAIKTLNPYCIDVSSGVETGGFKDPKKIIDIVAAVRGCG</sequence>
<dbReference type="HAMAP" id="MF_00135">
    <property type="entry name" value="PRAI"/>
    <property type="match status" value="1"/>
</dbReference>
<keyword evidence="6 9" id="KW-0822">Tryptophan biosynthesis</keyword>
<keyword evidence="8 9" id="KW-0413">Isomerase</keyword>
<evidence type="ECO:0000256" key="2">
    <source>
        <dbReference type="ARBA" id="ARBA00004664"/>
    </source>
</evidence>
<keyword evidence="7 9" id="KW-0057">Aromatic amino acid biosynthesis</keyword>
<name>A0A1B1YEU2_THEST</name>
<dbReference type="GO" id="GO:0000162">
    <property type="term" value="P:L-tryptophan biosynthetic process"/>
    <property type="evidence" value="ECO:0007669"/>
    <property type="project" value="UniProtKB-UniRule"/>
</dbReference>
<dbReference type="EC" id="5.3.1.24" evidence="3 9"/>
<dbReference type="Pfam" id="PF00697">
    <property type="entry name" value="PRAI"/>
    <property type="match status" value="1"/>
</dbReference>
<dbReference type="OrthoDB" id="9786954at2"/>
<dbReference type="Proteomes" id="UP000092971">
    <property type="component" value="Chromosome"/>
</dbReference>
<dbReference type="PANTHER" id="PTHR42894">
    <property type="entry name" value="N-(5'-PHOSPHORIBOSYL)ANTHRANILATE ISOMERASE"/>
    <property type="match status" value="1"/>
</dbReference>
<feature type="domain" description="N-(5'phosphoribosyl) anthranilate isomerase (PRAI)" evidence="10">
    <location>
        <begin position="4"/>
        <end position="198"/>
    </location>
</feature>
<keyword evidence="5 9" id="KW-0028">Amino-acid biosynthesis</keyword>
<evidence type="ECO:0000256" key="5">
    <source>
        <dbReference type="ARBA" id="ARBA00022605"/>
    </source>
</evidence>
<evidence type="ECO:0000256" key="1">
    <source>
        <dbReference type="ARBA" id="ARBA00001164"/>
    </source>
</evidence>
<dbReference type="Gene3D" id="3.20.20.70">
    <property type="entry name" value="Aldolase class I"/>
    <property type="match status" value="1"/>
</dbReference>
<evidence type="ECO:0000259" key="10">
    <source>
        <dbReference type="Pfam" id="PF00697"/>
    </source>
</evidence>
<accession>A0A1B1YEU2</accession>
<evidence type="ECO:0000256" key="4">
    <source>
        <dbReference type="ARBA" id="ARBA00022272"/>
    </source>
</evidence>
<dbReference type="CDD" id="cd00405">
    <property type="entry name" value="PRAI"/>
    <property type="match status" value="1"/>
</dbReference>
<proteinExistence type="inferred from homology"/>
<dbReference type="RefSeq" id="WP_015359667.1">
    <property type="nucleotide sequence ID" value="NZ_CP014672.1"/>
</dbReference>
<dbReference type="InterPro" id="IPR001240">
    <property type="entry name" value="PRAI_dom"/>
</dbReference>
<dbReference type="InterPro" id="IPR011060">
    <property type="entry name" value="RibuloseP-bd_barrel"/>
</dbReference>
<dbReference type="InterPro" id="IPR044643">
    <property type="entry name" value="TrpF_fam"/>
</dbReference>
<dbReference type="InterPro" id="IPR013785">
    <property type="entry name" value="Aldolase_TIM"/>
</dbReference>
<evidence type="ECO:0000256" key="8">
    <source>
        <dbReference type="ARBA" id="ARBA00023235"/>
    </source>
</evidence>
<dbReference type="AlphaFoldDB" id="A0A1B1YEU2"/>
<comment type="similarity">
    <text evidence="9">Belongs to the TrpF family.</text>
</comment>
<evidence type="ECO:0000256" key="9">
    <source>
        <dbReference type="HAMAP-Rule" id="MF_00135"/>
    </source>
</evidence>
<organism evidence="11 12">
    <name type="scientific">Thermoclostridium stercorarium subsp. thermolacticum DSM 2910</name>
    <dbReference type="NCBI Taxonomy" id="1121336"/>
    <lineage>
        <taxon>Bacteria</taxon>
        <taxon>Bacillati</taxon>
        <taxon>Bacillota</taxon>
        <taxon>Clostridia</taxon>
        <taxon>Eubacteriales</taxon>
        <taxon>Oscillospiraceae</taxon>
        <taxon>Thermoclostridium</taxon>
    </lineage>
</organism>
<evidence type="ECO:0000313" key="11">
    <source>
        <dbReference type="EMBL" id="ANW99287.1"/>
    </source>
</evidence>
<dbReference type="PANTHER" id="PTHR42894:SF1">
    <property type="entry name" value="N-(5'-PHOSPHORIBOSYL)ANTHRANILATE ISOMERASE"/>
    <property type="match status" value="1"/>
</dbReference>
<evidence type="ECO:0000256" key="7">
    <source>
        <dbReference type="ARBA" id="ARBA00023141"/>
    </source>
</evidence>
<evidence type="ECO:0000256" key="6">
    <source>
        <dbReference type="ARBA" id="ARBA00022822"/>
    </source>
</evidence>
<reference evidence="11 12" key="1">
    <citation type="submission" date="2016-02" db="EMBL/GenBank/DDBJ databases">
        <title>Comparison of Clostridium stercorarium subspecies using comparative genomics and transcriptomics.</title>
        <authorList>
            <person name="Schellenberg J."/>
            <person name="Thallinger G."/>
            <person name="Levin D.B."/>
            <person name="Zhang X."/>
            <person name="Alvare G."/>
            <person name="Fristensky B."/>
            <person name="Sparling R."/>
        </authorList>
    </citation>
    <scope>NUCLEOTIDE SEQUENCE [LARGE SCALE GENOMIC DNA]</scope>
    <source>
        <strain evidence="11 12">DSM 2910</strain>
    </source>
</reference>
<dbReference type="EMBL" id="CP014672">
    <property type="protein sequence ID" value="ANW99287.1"/>
    <property type="molecule type" value="Genomic_DNA"/>
</dbReference>
<evidence type="ECO:0000313" key="12">
    <source>
        <dbReference type="Proteomes" id="UP000092971"/>
    </source>
</evidence>
<dbReference type="UniPathway" id="UPA00035">
    <property type="reaction ID" value="UER00042"/>
</dbReference>
<comment type="catalytic activity">
    <reaction evidence="1 9">
        <text>N-(5-phospho-beta-D-ribosyl)anthranilate = 1-(2-carboxyphenylamino)-1-deoxy-D-ribulose 5-phosphate</text>
        <dbReference type="Rhea" id="RHEA:21540"/>
        <dbReference type="ChEBI" id="CHEBI:18277"/>
        <dbReference type="ChEBI" id="CHEBI:58613"/>
        <dbReference type="EC" id="5.3.1.24"/>
    </reaction>
</comment>
<evidence type="ECO:0000256" key="3">
    <source>
        <dbReference type="ARBA" id="ARBA00012572"/>
    </source>
</evidence>
<dbReference type="SUPFAM" id="SSF51366">
    <property type="entry name" value="Ribulose-phoshate binding barrel"/>
    <property type="match status" value="1"/>
</dbReference>
<dbReference type="GO" id="GO:0004640">
    <property type="term" value="F:phosphoribosylanthranilate isomerase activity"/>
    <property type="evidence" value="ECO:0007669"/>
    <property type="project" value="UniProtKB-UniRule"/>
</dbReference>
<protein>
    <recommendedName>
        <fullName evidence="4 9">N-(5'-phosphoribosyl)anthranilate isomerase</fullName>
        <shortName evidence="9">PRAI</shortName>
        <ecNumber evidence="3 9">5.3.1.24</ecNumber>
    </recommendedName>
</protein>
<comment type="pathway">
    <text evidence="2 9">Amino-acid biosynthesis; L-tryptophan biosynthesis; L-tryptophan from chorismate: step 3/5.</text>
</comment>
<gene>
    <name evidence="9" type="primary">trpF</name>
    <name evidence="11" type="ORF">CSTERTH_09735</name>
</gene>